<dbReference type="PANTHER" id="PTHR43427:SF6">
    <property type="entry name" value="CHLORIDE CHANNEL PROTEIN CLC-E"/>
    <property type="match status" value="1"/>
</dbReference>
<feature type="transmembrane region" description="Helical" evidence="10">
    <location>
        <begin position="253"/>
        <end position="275"/>
    </location>
</feature>
<feature type="transmembrane region" description="Helical" evidence="10">
    <location>
        <begin position="328"/>
        <end position="349"/>
    </location>
</feature>
<evidence type="ECO:0000256" key="2">
    <source>
        <dbReference type="ARBA" id="ARBA00022448"/>
    </source>
</evidence>
<feature type="transmembrane region" description="Helical" evidence="10">
    <location>
        <begin position="387"/>
        <end position="412"/>
    </location>
</feature>
<accession>A0ABQ6LJW7</accession>
<evidence type="ECO:0000256" key="4">
    <source>
        <dbReference type="ARBA" id="ARBA00022989"/>
    </source>
</evidence>
<keyword evidence="2" id="KW-0813">Transport</keyword>
<dbReference type="SUPFAM" id="SSF81340">
    <property type="entry name" value="Clc chloride channel"/>
    <property type="match status" value="1"/>
</dbReference>
<evidence type="ECO:0000313" key="12">
    <source>
        <dbReference type="Proteomes" id="UP001239909"/>
    </source>
</evidence>
<feature type="transmembrane region" description="Helical" evidence="10">
    <location>
        <begin position="355"/>
        <end position="375"/>
    </location>
</feature>
<dbReference type="Gene3D" id="1.10.3080.10">
    <property type="entry name" value="Clc chloride channel"/>
    <property type="match status" value="1"/>
</dbReference>
<dbReference type="InterPro" id="IPR050368">
    <property type="entry name" value="ClC-type_chloride_channel"/>
</dbReference>
<evidence type="ECO:0000256" key="5">
    <source>
        <dbReference type="ARBA" id="ARBA00023065"/>
    </source>
</evidence>
<gene>
    <name evidence="11" type="ORF">LNKW23_24900</name>
</gene>
<protein>
    <submittedName>
        <fullName evidence="11">Chloride channel protein</fullName>
    </submittedName>
</protein>
<evidence type="ECO:0000256" key="9">
    <source>
        <dbReference type="ARBA" id="ARBA00023303"/>
    </source>
</evidence>
<evidence type="ECO:0000256" key="6">
    <source>
        <dbReference type="ARBA" id="ARBA00023136"/>
    </source>
</evidence>
<reference evidence="11 12" key="1">
    <citation type="submission" date="2023-04" db="EMBL/GenBank/DDBJ databases">
        <title>Marinoamorphus aggregata gen. nov., sp. Nov., isolate from tissue of brittle star Ophioplocus japonicus.</title>
        <authorList>
            <person name="Kawano K."/>
            <person name="Sawayama S."/>
            <person name="Nakagawa S."/>
        </authorList>
    </citation>
    <scope>NUCLEOTIDE SEQUENCE [LARGE SCALE GENOMIC DNA]</scope>
    <source>
        <strain evidence="11 12">NKW23</strain>
    </source>
</reference>
<keyword evidence="4 10" id="KW-1133">Transmembrane helix</keyword>
<feature type="transmembrane region" description="Helical" evidence="10">
    <location>
        <begin position="418"/>
        <end position="438"/>
    </location>
</feature>
<feature type="transmembrane region" description="Helical" evidence="10">
    <location>
        <begin position="35"/>
        <end position="57"/>
    </location>
</feature>
<evidence type="ECO:0000256" key="10">
    <source>
        <dbReference type="SAM" id="Phobius"/>
    </source>
</evidence>
<dbReference type="InterPro" id="IPR014743">
    <property type="entry name" value="Cl-channel_core"/>
</dbReference>
<keyword evidence="12" id="KW-1185">Reference proteome</keyword>
<name>A0ABQ6LJW7_9RHOB</name>
<proteinExistence type="predicted"/>
<evidence type="ECO:0000256" key="3">
    <source>
        <dbReference type="ARBA" id="ARBA00022692"/>
    </source>
</evidence>
<feature type="transmembrane region" description="Helical" evidence="10">
    <location>
        <begin position="295"/>
        <end position="316"/>
    </location>
</feature>
<dbReference type="PANTHER" id="PTHR43427">
    <property type="entry name" value="CHLORIDE CHANNEL PROTEIN CLC-E"/>
    <property type="match status" value="1"/>
</dbReference>
<keyword evidence="8" id="KW-0868">Chloride</keyword>
<dbReference type="PRINTS" id="PR00762">
    <property type="entry name" value="CLCHANNEL"/>
</dbReference>
<keyword evidence="5" id="KW-0406">Ion transport</keyword>
<keyword evidence="6 10" id="KW-0472">Membrane</keyword>
<dbReference type="InterPro" id="IPR001807">
    <property type="entry name" value="ClC"/>
</dbReference>
<dbReference type="RefSeq" id="WP_285672069.1">
    <property type="nucleotide sequence ID" value="NZ_BSYI01000017.1"/>
</dbReference>
<comment type="subcellular location">
    <subcellularLocation>
        <location evidence="1">Membrane</location>
        <topology evidence="1">Multi-pass membrane protein</topology>
    </subcellularLocation>
</comment>
<evidence type="ECO:0000313" key="11">
    <source>
        <dbReference type="EMBL" id="GMG83277.1"/>
    </source>
</evidence>
<dbReference type="Proteomes" id="UP001239909">
    <property type="component" value="Unassembled WGS sequence"/>
</dbReference>
<keyword evidence="7" id="KW-0869">Chloride channel</keyword>
<evidence type="ECO:0000256" key="8">
    <source>
        <dbReference type="ARBA" id="ARBA00023214"/>
    </source>
</evidence>
<comment type="caution">
    <text evidence="11">The sequence shown here is derived from an EMBL/GenBank/DDBJ whole genome shotgun (WGS) entry which is preliminary data.</text>
</comment>
<evidence type="ECO:0000256" key="1">
    <source>
        <dbReference type="ARBA" id="ARBA00004141"/>
    </source>
</evidence>
<feature type="transmembrane region" description="Helical" evidence="10">
    <location>
        <begin position="77"/>
        <end position="99"/>
    </location>
</feature>
<dbReference type="Pfam" id="PF00654">
    <property type="entry name" value="Voltage_CLC"/>
    <property type="match status" value="1"/>
</dbReference>
<dbReference type="CDD" id="cd00400">
    <property type="entry name" value="Voltage_gated_ClC"/>
    <property type="match status" value="1"/>
</dbReference>
<organism evidence="11 12">
    <name type="scientific">Paralimibaculum aggregatum</name>
    <dbReference type="NCBI Taxonomy" id="3036245"/>
    <lineage>
        <taxon>Bacteria</taxon>
        <taxon>Pseudomonadati</taxon>
        <taxon>Pseudomonadota</taxon>
        <taxon>Alphaproteobacteria</taxon>
        <taxon>Rhodobacterales</taxon>
        <taxon>Paracoccaceae</taxon>
        <taxon>Paralimibaculum</taxon>
    </lineage>
</organism>
<feature type="transmembrane region" description="Helical" evidence="10">
    <location>
        <begin position="213"/>
        <end position="232"/>
    </location>
</feature>
<sequence length="559" mass="58403">MSSLLTAKHRAAIRSRMEWMADYVSRVALSPDLTLWPVALLIGIAVGYAVIGFRLSISGLQTLFYGADDLMLHSTAAALPWYVVLVIPVLGGLAVGLLLTRLTPDSKARAVADVMRSAALQGGRVDRVPGIASALASLITLSTGGSTGREGPAIHLGAVMASWVSDRLRASAITGRDILGCAVAAAVSASFNAPLAGALFALEVVLRHYALHAFGPIVVAGVAATVVSRIHLGDVTEFTLPGHTVEFYWELPAFVLLGLLCGLVAVVMVRTIFFAETVGDRVQAALRLPDWARPAVAGLALGMLAMAAPHIIGVGYETTSLALTEAIPFWLAVAYAVIKVAAVAITLAGRMGGGVFSPALMLGALTGSAFGEVAIDIFPSVSGSQGLYALTGMGAMAGAVLGAPISSTLIVFELTGDWQAAIAVMIAVPLASVVAARLGTRSFFLMQLAQGGLHLAAGPQGYLKKTLTVGHLMRPRGAENGAPDGACWELHAQNVSLRQGDTLERALPMFERLKGPFLPVMAPPARRGEDPELIGALFQVDALRAYARTLEEELREEHS</sequence>
<evidence type="ECO:0000256" key="7">
    <source>
        <dbReference type="ARBA" id="ARBA00023173"/>
    </source>
</evidence>
<keyword evidence="3 10" id="KW-0812">Transmembrane</keyword>
<dbReference type="EMBL" id="BSYI01000017">
    <property type="protein sequence ID" value="GMG83277.1"/>
    <property type="molecule type" value="Genomic_DNA"/>
</dbReference>
<keyword evidence="9" id="KW-0407">Ion channel</keyword>